<feature type="domain" description="Iminophenyl-pyruvate dimer synthase" evidence="1">
    <location>
        <begin position="25"/>
        <end position="246"/>
    </location>
</feature>
<dbReference type="PANTHER" id="PTHR34400:SF4">
    <property type="entry name" value="MEMBRANE PROTEIN"/>
    <property type="match status" value="1"/>
</dbReference>
<proteinExistence type="predicted"/>
<dbReference type="PANTHER" id="PTHR34400">
    <property type="match status" value="1"/>
</dbReference>
<dbReference type="Pfam" id="PF12902">
    <property type="entry name" value="Ferritin-like"/>
    <property type="match status" value="1"/>
</dbReference>
<dbReference type="InterPro" id="IPR026820">
    <property type="entry name" value="VioB/RebD_dom"/>
</dbReference>
<organism evidence="2 3">
    <name type="scientific">Trinickia dinghuensis</name>
    <dbReference type="NCBI Taxonomy" id="2291023"/>
    <lineage>
        <taxon>Bacteria</taxon>
        <taxon>Pseudomonadati</taxon>
        <taxon>Pseudomonadota</taxon>
        <taxon>Betaproteobacteria</taxon>
        <taxon>Burkholderiales</taxon>
        <taxon>Burkholderiaceae</taxon>
        <taxon>Trinickia</taxon>
    </lineage>
</organism>
<evidence type="ECO:0000313" key="2">
    <source>
        <dbReference type="EMBL" id="RDU98011.1"/>
    </source>
</evidence>
<dbReference type="RefSeq" id="WP_115534537.1">
    <property type="nucleotide sequence ID" value="NZ_QRGA01000008.1"/>
</dbReference>
<evidence type="ECO:0000313" key="3">
    <source>
        <dbReference type="Proteomes" id="UP000256838"/>
    </source>
</evidence>
<protein>
    <recommendedName>
        <fullName evidence="1">Iminophenyl-pyruvate dimer synthase domain-containing protein</fullName>
    </recommendedName>
</protein>
<sequence length="377" mass="41910">MLKIRSDIMRKLEATANIADVRDMLAGAVLLEYATIPPYLTALFSIKEGNREARALVHSIVIEEMLHMTLAANTLIAIGGNPRIVADGLSLQYPGPLPMCVDEGLIVTLNSLTKEQTGTVFMEIERPDTHATLPGETAPQIDTMQGYASIGQFYKAIIKKLTELNARDPSIFAHPRLEQQIDISKWFPPEIQRYPEGKVFDIDSARVVLETIIRQGEGMDDGTDPIKPKEDPGGNYAHYFKFGEIFYGQRLVRDKEAESGWSYTGEPVPLDEKTIIKLYPNAALSDYRPGSGAYIAGKQFYEAYRSLMISLDQTFNGSPESLNAALGIMFELKLVAQQVMQFRISDTVPPVYAAPPFMLSHPEISTPVERDRVHAVS</sequence>
<comment type="caution">
    <text evidence="2">The sequence shown here is derived from an EMBL/GenBank/DDBJ whole genome shotgun (WGS) entry which is preliminary data.</text>
</comment>
<gene>
    <name evidence="2" type="ORF">DWV00_15920</name>
</gene>
<evidence type="ECO:0000259" key="1">
    <source>
        <dbReference type="Pfam" id="PF12902"/>
    </source>
</evidence>
<dbReference type="AlphaFoldDB" id="A0A3D8K083"/>
<keyword evidence="3" id="KW-1185">Reference proteome</keyword>
<reference evidence="2 3" key="1">
    <citation type="submission" date="2018-08" db="EMBL/GenBank/DDBJ databases">
        <title>Paraburkholderia sp. DHOM06 isolated from forest soil.</title>
        <authorList>
            <person name="Gao Z.-H."/>
            <person name="Qiu L.-H."/>
        </authorList>
    </citation>
    <scope>NUCLEOTIDE SEQUENCE [LARGE SCALE GENOMIC DNA]</scope>
    <source>
        <strain evidence="2 3">DHOM06</strain>
    </source>
</reference>
<dbReference type="OrthoDB" id="9795032at2"/>
<accession>A0A3D8K083</accession>
<dbReference type="EMBL" id="QRGA01000008">
    <property type="protein sequence ID" value="RDU98011.1"/>
    <property type="molecule type" value="Genomic_DNA"/>
</dbReference>
<name>A0A3D8K083_9BURK</name>
<dbReference type="InterPro" id="IPR012347">
    <property type="entry name" value="Ferritin-like"/>
</dbReference>
<dbReference type="Gene3D" id="1.20.1260.10">
    <property type="match status" value="1"/>
</dbReference>
<dbReference type="Proteomes" id="UP000256838">
    <property type="component" value="Unassembled WGS sequence"/>
</dbReference>